<dbReference type="GO" id="GO:0005275">
    <property type="term" value="F:amine transmembrane transporter activity"/>
    <property type="evidence" value="ECO:0007669"/>
    <property type="project" value="TreeGrafter"/>
</dbReference>
<dbReference type="GO" id="GO:0015226">
    <property type="term" value="F:carnitine transmembrane transporter activity"/>
    <property type="evidence" value="ECO:0007669"/>
    <property type="project" value="TreeGrafter"/>
</dbReference>
<dbReference type="PROSITE" id="PS51257">
    <property type="entry name" value="PROKAR_LIPOPROTEIN"/>
    <property type="match status" value="1"/>
</dbReference>
<keyword evidence="2" id="KW-0813">Transport</keyword>
<dbReference type="RefSeq" id="WP_184662816.1">
    <property type="nucleotide sequence ID" value="NZ_JACHHB010000002.1"/>
</dbReference>
<dbReference type="EMBL" id="JACHHB010000002">
    <property type="protein sequence ID" value="MBB5172327.1"/>
    <property type="molecule type" value="Genomic_DNA"/>
</dbReference>
<sequence length="295" mass="32756">MNKKMLGLSVFATLSVGVLAACGGEAETSEGNPSEEEGVSGTIEFGVTPWTSTVPPTEVAGLILEEMGYEVEQTQADAGAVYTGLSRGDLDVYMDGWFPMHDNYLDEFGDSLDETAVSYTDAETGWTVPTYVEEINHLDDIKGNEDLFDGQMFGIEEGATATENTRTLIEEEELDIEQVVSSEGGMLSEAARKIPNEEPIVFFGWRPHTMFNNYDLKVLEGQEEYHEPSDVKVITNGDLAEEKPEAYAFLSNWSMSIDDIEAMIVEIEEEGRDEREVAQDWIDDNQDIVGDWLNQ</sequence>
<accession>A0A840QLT1</accession>
<dbReference type="Proteomes" id="UP000551878">
    <property type="component" value="Unassembled WGS sequence"/>
</dbReference>
<proteinExistence type="predicted"/>
<evidence type="ECO:0000256" key="4">
    <source>
        <dbReference type="ARBA" id="ARBA00023136"/>
    </source>
</evidence>
<dbReference type="PANTHER" id="PTHR47737">
    <property type="entry name" value="GLYCINE BETAINE/PROLINE BETAINE TRANSPORT SYSTEM PERMEASE PROTEIN PROW"/>
    <property type="match status" value="1"/>
</dbReference>
<evidence type="ECO:0000256" key="2">
    <source>
        <dbReference type="ARBA" id="ARBA00022448"/>
    </source>
</evidence>
<comment type="subcellular location">
    <subcellularLocation>
        <location evidence="1">Cell membrane</location>
    </subcellularLocation>
</comment>
<feature type="chain" id="PRO_5039475061" evidence="5">
    <location>
        <begin position="21"/>
        <end position="295"/>
    </location>
</feature>
<feature type="domain" description="ABC-type glycine betaine transport system substrate-binding" evidence="6">
    <location>
        <begin position="42"/>
        <end position="283"/>
    </location>
</feature>
<dbReference type="GO" id="GO:0043190">
    <property type="term" value="C:ATP-binding cassette (ABC) transporter complex"/>
    <property type="evidence" value="ECO:0007669"/>
    <property type="project" value="InterPro"/>
</dbReference>
<dbReference type="InterPro" id="IPR007210">
    <property type="entry name" value="ABC_Gly_betaine_transp_sub-bd"/>
</dbReference>
<dbReference type="Gene3D" id="3.40.190.10">
    <property type="entry name" value="Periplasmic binding protein-like II"/>
    <property type="match status" value="1"/>
</dbReference>
<name>A0A840QLT1_9BACI</name>
<evidence type="ECO:0000256" key="1">
    <source>
        <dbReference type="ARBA" id="ARBA00004236"/>
    </source>
</evidence>
<gene>
    <name evidence="7" type="ORF">HNQ41_000471</name>
</gene>
<evidence type="ECO:0000259" key="6">
    <source>
        <dbReference type="Pfam" id="PF04069"/>
    </source>
</evidence>
<keyword evidence="5" id="KW-0732">Signal</keyword>
<dbReference type="Pfam" id="PF04069">
    <property type="entry name" value="OpuAC"/>
    <property type="match status" value="1"/>
</dbReference>
<keyword evidence="4" id="KW-0472">Membrane</keyword>
<protein>
    <submittedName>
        <fullName evidence="7">Glycine betaine/proline transport system substrate-binding protein</fullName>
    </submittedName>
</protein>
<organism evidence="7 8">
    <name type="scientific">Texcoconibacillus texcoconensis</name>
    <dbReference type="NCBI Taxonomy" id="1095777"/>
    <lineage>
        <taxon>Bacteria</taxon>
        <taxon>Bacillati</taxon>
        <taxon>Bacillota</taxon>
        <taxon>Bacilli</taxon>
        <taxon>Bacillales</taxon>
        <taxon>Bacillaceae</taxon>
        <taxon>Texcoconibacillus</taxon>
    </lineage>
</organism>
<evidence type="ECO:0000313" key="8">
    <source>
        <dbReference type="Proteomes" id="UP000551878"/>
    </source>
</evidence>
<dbReference type="CDD" id="cd13639">
    <property type="entry name" value="PBP2_OpuAC_like"/>
    <property type="match status" value="1"/>
</dbReference>
<keyword evidence="8" id="KW-1185">Reference proteome</keyword>
<dbReference type="SUPFAM" id="SSF53850">
    <property type="entry name" value="Periplasmic binding protein-like II"/>
    <property type="match status" value="1"/>
</dbReference>
<dbReference type="Gene3D" id="3.40.190.100">
    <property type="entry name" value="Glycine betaine-binding periplasmic protein, domain 2"/>
    <property type="match status" value="1"/>
</dbReference>
<comment type="caution">
    <text evidence="7">The sequence shown here is derived from an EMBL/GenBank/DDBJ whole genome shotgun (WGS) entry which is preliminary data.</text>
</comment>
<evidence type="ECO:0000256" key="5">
    <source>
        <dbReference type="SAM" id="SignalP"/>
    </source>
</evidence>
<evidence type="ECO:0000313" key="7">
    <source>
        <dbReference type="EMBL" id="MBB5172327.1"/>
    </source>
</evidence>
<keyword evidence="3" id="KW-1003">Cell membrane</keyword>
<evidence type="ECO:0000256" key="3">
    <source>
        <dbReference type="ARBA" id="ARBA00022475"/>
    </source>
</evidence>
<dbReference type="GO" id="GO:0031460">
    <property type="term" value="P:glycine betaine transport"/>
    <property type="evidence" value="ECO:0007669"/>
    <property type="project" value="TreeGrafter"/>
</dbReference>
<dbReference type="AlphaFoldDB" id="A0A840QLT1"/>
<dbReference type="PANTHER" id="PTHR47737:SF1">
    <property type="entry name" value="GLYCINE BETAINE_PROLINE BETAINE TRANSPORT SYSTEM PERMEASE PROTEIN PROW"/>
    <property type="match status" value="1"/>
</dbReference>
<dbReference type="GO" id="GO:0015871">
    <property type="term" value="P:choline transport"/>
    <property type="evidence" value="ECO:0007669"/>
    <property type="project" value="TreeGrafter"/>
</dbReference>
<reference evidence="7 8" key="1">
    <citation type="submission" date="2020-08" db="EMBL/GenBank/DDBJ databases">
        <title>Genomic Encyclopedia of Type Strains, Phase IV (KMG-IV): sequencing the most valuable type-strain genomes for metagenomic binning, comparative biology and taxonomic classification.</title>
        <authorList>
            <person name="Goeker M."/>
        </authorList>
    </citation>
    <scope>NUCLEOTIDE SEQUENCE [LARGE SCALE GENOMIC DNA]</scope>
    <source>
        <strain evidence="7 8">DSM 24696</strain>
    </source>
</reference>
<feature type="signal peptide" evidence="5">
    <location>
        <begin position="1"/>
        <end position="20"/>
    </location>
</feature>